<proteinExistence type="predicted"/>
<evidence type="ECO:0000313" key="2">
    <source>
        <dbReference type="Proteomes" id="UP000267035"/>
    </source>
</evidence>
<reference evidence="1 2" key="1">
    <citation type="submission" date="2018-10" db="EMBL/GenBank/DDBJ databases">
        <title>Comamonadaceae CDC group NO-1 genome sequencing and assembly.</title>
        <authorList>
            <person name="Bernier A.-M."/>
            <person name="Bernard K."/>
        </authorList>
    </citation>
    <scope>NUCLEOTIDE SEQUENCE [LARGE SCALE GENOMIC DNA]</scope>
    <source>
        <strain evidence="1 2">NML161473</strain>
    </source>
</reference>
<dbReference type="Proteomes" id="UP000267035">
    <property type="component" value="Unassembled WGS sequence"/>
</dbReference>
<evidence type="ECO:0000313" key="1">
    <source>
        <dbReference type="EMBL" id="RMX02039.1"/>
    </source>
</evidence>
<dbReference type="AlphaFoldDB" id="A0A3M6QHU7"/>
<dbReference type="InterPro" id="IPR036328">
    <property type="entry name" value="MliC_sf"/>
</dbReference>
<gene>
    <name evidence="1" type="ORF">EBQ25_02050</name>
</gene>
<protein>
    <recommendedName>
        <fullName evidence="3">C-type lysozyme inhibitor domain-containing protein</fullName>
    </recommendedName>
</protein>
<comment type="caution">
    <text evidence="1">The sequence shown here is derived from an EMBL/GenBank/DDBJ whole genome shotgun (WGS) entry which is preliminary data.</text>
</comment>
<evidence type="ECO:0008006" key="3">
    <source>
        <dbReference type="Google" id="ProtNLM"/>
    </source>
</evidence>
<sequence>MVALAAALVVQGCASPSATTAPEPNVQSAQQATVAGKALRAAAASAMHKQYQCATGERIGLSYIGQAGQLGERAILAYAGQRIAMQPLPHAPGQYVAVDAENSYRWSERLGALRFKAAGASAQEVDVLTQCREVAAQPGHAAHAPSAPQS</sequence>
<dbReference type="EMBL" id="RDQL01000002">
    <property type="protein sequence ID" value="RMX02039.1"/>
    <property type="molecule type" value="Genomic_DNA"/>
</dbReference>
<keyword evidence="2" id="KW-1185">Reference proteome</keyword>
<organism evidence="1 2">
    <name type="scientific">Allofranklinella schreckenbergeri</name>
    <dbReference type="NCBI Taxonomy" id="1076744"/>
    <lineage>
        <taxon>Bacteria</taxon>
        <taxon>Pseudomonadati</taxon>
        <taxon>Pseudomonadota</taxon>
        <taxon>Betaproteobacteria</taxon>
        <taxon>Burkholderiales</taxon>
        <taxon>Comamonadaceae</taxon>
        <taxon>Allofranklinella</taxon>
    </lineage>
</organism>
<accession>A0A3M6QHU7</accession>
<name>A0A3M6QHU7_9BURK</name>
<dbReference type="Gene3D" id="2.40.128.200">
    <property type="match status" value="1"/>
</dbReference>